<dbReference type="Gene3D" id="3.30.428.10">
    <property type="entry name" value="HIT-like"/>
    <property type="match status" value="1"/>
</dbReference>
<dbReference type="InterPro" id="IPR036265">
    <property type="entry name" value="HIT-like_sf"/>
</dbReference>
<sequence length="171" mass="19642">MIVNRYFGKSRGKTEKSYPFLVHKGVDELEDCLFCKIVNGRLHRRKIVESENILVFLDNAGDVDGHMIALVKKHRVNLIDCEQELFIELMNVIRAVSLHCVENCGFDGVNLIKAEDETVEEHDSHLHFHIIPRKKQDGVDAWPLFTGAMNDLETMHQLLDMRQRTGEKSSA</sequence>
<dbReference type="GO" id="GO:0009117">
    <property type="term" value="P:nucleotide metabolic process"/>
    <property type="evidence" value="ECO:0007669"/>
    <property type="project" value="TreeGrafter"/>
</dbReference>
<evidence type="ECO:0000256" key="1">
    <source>
        <dbReference type="PIRSR" id="PIRSR601310-1"/>
    </source>
</evidence>
<dbReference type="GO" id="GO:0003824">
    <property type="term" value="F:catalytic activity"/>
    <property type="evidence" value="ECO:0007669"/>
    <property type="project" value="InterPro"/>
</dbReference>
<feature type="short sequence motif" description="Histidine triad motif" evidence="2 3">
    <location>
        <begin position="125"/>
        <end position="129"/>
    </location>
</feature>
<dbReference type="PANTHER" id="PTHR46648:SF1">
    <property type="entry name" value="ADENOSINE 5'-MONOPHOSPHORAMIDASE HNT1"/>
    <property type="match status" value="1"/>
</dbReference>
<dbReference type="SUPFAM" id="SSF54197">
    <property type="entry name" value="HIT-like"/>
    <property type="match status" value="1"/>
</dbReference>
<evidence type="ECO:0000313" key="6">
    <source>
        <dbReference type="Proteomes" id="UP000194885"/>
    </source>
</evidence>
<dbReference type="PROSITE" id="PS51084">
    <property type="entry name" value="HIT_2"/>
    <property type="match status" value="1"/>
</dbReference>
<comment type="caution">
    <text evidence="5">The sequence shown here is derived from an EMBL/GenBank/DDBJ whole genome shotgun (WGS) entry which is preliminary data.</text>
</comment>
<dbReference type="PANTHER" id="PTHR46648">
    <property type="entry name" value="HIT FAMILY PROTEIN 1"/>
    <property type="match status" value="1"/>
</dbReference>
<organism evidence="5 6">
    <name type="scientific">Enterococcus faecium</name>
    <name type="common">Streptococcus faecium</name>
    <dbReference type="NCBI Taxonomy" id="1352"/>
    <lineage>
        <taxon>Bacteria</taxon>
        <taxon>Bacillati</taxon>
        <taxon>Bacillota</taxon>
        <taxon>Bacilli</taxon>
        <taxon>Lactobacillales</taxon>
        <taxon>Enterococcaceae</taxon>
        <taxon>Enterococcus</taxon>
    </lineage>
</organism>
<reference evidence="5 6" key="1">
    <citation type="submission" date="2017-05" db="EMBL/GenBank/DDBJ databases">
        <title>The Genome Sequence of Enterococcus faecium 7H8_DIV0219.</title>
        <authorList>
            <consortium name="The Broad Institute Genomics Platform"/>
            <consortium name="The Broad Institute Genomic Center for Infectious Diseases"/>
            <person name="Earl A."/>
            <person name="Manson A."/>
            <person name="Schwartman J."/>
            <person name="Gilmore M."/>
            <person name="Abouelleil A."/>
            <person name="Cao P."/>
            <person name="Chapman S."/>
            <person name="Cusick C."/>
            <person name="Shea T."/>
            <person name="Young S."/>
            <person name="Neafsey D."/>
            <person name="Nusbaum C."/>
            <person name="Birren B."/>
        </authorList>
    </citation>
    <scope>NUCLEOTIDE SEQUENCE [LARGE SCALE GENOMIC DNA]</scope>
    <source>
        <strain evidence="5 6">7H8_DIV0219</strain>
    </source>
</reference>
<accession>A0A242FLJ6</accession>
<dbReference type="Pfam" id="PF01230">
    <property type="entry name" value="HIT"/>
    <property type="match status" value="1"/>
</dbReference>
<evidence type="ECO:0000256" key="3">
    <source>
        <dbReference type="PROSITE-ProRule" id="PRU00464"/>
    </source>
</evidence>
<name>A0A242FLJ6_ENTFC</name>
<proteinExistence type="predicted"/>
<evidence type="ECO:0000313" key="5">
    <source>
        <dbReference type="EMBL" id="OTN93851.1"/>
    </source>
</evidence>
<dbReference type="InterPro" id="IPR001310">
    <property type="entry name" value="Histidine_triad_HIT"/>
</dbReference>
<feature type="domain" description="HIT" evidence="4">
    <location>
        <begin position="33"/>
        <end position="140"/>
    </location>
</feature>
<dbReference type="InterPro" id="IPR011146">
    <property type="entry name" value="HIT-like"/>
</dbReference>
<dbReference type="Proteomes" id="UP000194885">
    <property type="component" value="Unassembled WGS sequence"/>
</dbReference>
<protein>
    <recommendedName>
        <fullName evidence="4">HIT domain-containing protein</fullName>
    </recommendedName>
</protein>
<evidence type="ECO:0000256" key="2">
    <source>
        <dbReference type="PIRSR" id="PIRSR601310-3"/>
    </source>
</evidence>
<evidence type="ECO:0000259" key="4">
    <source>
        <dbReference type="PROSITE" id="PS51084"/>
    </source>
</evidence>
<gene>
    <name evidence="5" type="ORF">A5810_001727</name>
</gene>
<dbReference type="AlphaFoldDB" id="A0A242FLJ6"/>
<feature type="active site" description="Tele-AMP-histidine intermediate" evidence="1">
    <location>
        <position position="127"/>
    </location>
</feature>
<dbReference type="EMBL" id="NGKW01000003">
    <property type="protein sequence ID" value="OTN93851.1"/>
    <property type="molecule type" value="Genomic_DNA"/>
</dbReference>